<name>A0A5N7BYV7_PETAA</name>
<sequence>MCEVHDMLSRIILYLPPLDHSAAPLQPCTEYPVLHIQEPRIPHPTVITAPLHSSTQHQHEL</sequence>
<proteinExistence type="predicted"/>
<accession>A0A5N7BYV7</accession>
<organism evidence="1">
    <name type="scientific">Petromyces alliaceus</name>
    <name type="common">Aspergillus alliaceus</name>
    <dbReference type="NCBI Taxonomy" id="209559"/>
    <lineage>
        <taxon>Eukaryota</taxon>
        <taxon>Fungi</taxon>
        <taxon>Dikarya</taxon>
        <taxon>Ascomycota</taxon>
        <taxon>Pezizomycotina</taxon>
        <taxon>Eurotiomycetes</taxon>
        <taxon>Eurotiomycetidae</taxon>
        <taxon>Eurotiales</taxon>
        <taxon>Aspergillaceae</taxon>
        <taxon>Aspergillus</taxon>
        <taxon>Aspergillus subgen. Circumdati</taxon>
    </lineage>
</organism>
<feature type="non-terminal residue" evidence="1">
    <location>
        <position position="61"/>
    </location>
</feature>
<evidence type="ECO:0000313" key="1">
    <source>
        <dbReference type="EMBL" id="KAE8387031.1"/>
    </source>
</evidence>
<dbReference type="AlphaFoldDB" id="A0A5N7BYV7"/>
<reference evidence="1" key="1">
    <citation type="submission" date="2019-04" db="EMBL/GenBank/DDBJ databases">
        <title>Friends and foes A comparative genomics studyof 23 Aspergillus species from section Flavi.</title>
        <authorList>
            <consortium name="DOE Joint Genome Institute"/>
            <person name="Kjaerbolling I."/>
            <person name="Vesth T."/>
            <person name="Frisvad J.C."/>
            <person name="Nybo J.L."/>
            <person name="Theobald S."/>
            <person name="Kildgaard S."/>
            <person name="Isbrandt T."/>
            <person name="Kuo A."/>
            <person name="Sato A."/>
            <person name="Lyhne E.K."/>
            <person name="Kogle M.E."/>
            <person name="Wiebenga A."/>
            <person name="Kun R.S."/>
            <person name="Lubbers R.J."/>
            <person name="Makela M.R."/>
            <person name="Barry K."/>
            <person name="Chovatia M."/>
            <person name="Clum A."/>
            <person name="Daum C."/>
            <person name="Haridas S."/>
            <person name="He G."/>
            <person name="LaButti K."/>
            <person name="Lipzen A."/>
            <person name="Mondo S."/>
            <person name="Riley R."/>
            <person name="Salamov A."/>
            <person name="Simmons B.A."/>
            <person name="Magnuson J.K."/>
            <person name="Henrissat B."/>
            <person name="Mortensen U.H."/>
            <person name="Larsen T.O."/>
            <person name="Devries R.P."/>
            <person name="Grigoriev I.V."/>
            <person name="Machida M."/>
            <person name="Baker S.E."/>
            <person name="Andersen M.R."/>
        </authorList>
    </citation>
    <scope>NUCLEOTIDE SEQUENCE [LARGE SCALE GENOMIC DNA]</scope>
    <source>
        <strain evidence="1">IBT 14317</strain>
    </source>
</reference>
<dbReference type="Proteomes" id="UP000326877">
    <property type="component" value="Unassembled WGS sequence"/>
</dbReference>
<gene>
    <name evidence="1" type="ORF">BDV23DRAFT_161986</name>
</gene>
<dbReference type="EMBL" id="ML735300">
    <property type="protein sequence ID" value="KAE8387031.1"/>
    <property type="molecule type" value="Genomic_DNA"/>
</dbReference>
<protein>
    <submittedName>
        <fullName evidence="1">Uncharacterized protein</fullName>
    </submittedName>
</protein>